<dbReference type="EMBL" id="JAPXFL010000007">
    <property type="protein sequence ID" value="KAK9504009.1"/>
    <property type="molecule type" value="Genomic_DNA"/>
</dbReference>
<dbReference type="Proteomes" id="UP001461498">
    <property type="component" value="Unassembled WGS sequence"/>
</dbReference>
<dbReference type="Gene3D" id="2.60.40.2840">
    <property type="match status" value="1"/>
</dbReference>
<dbReference type="Pfam" id="PF17751">
    <property type="entry name" value="SKICH"/>
    <property type="match status" value="1"/>
</dbReference>
<evidence type="ECO:0000313" key="4">
    <source>
        <dbReference type="EMBL" id="KAK9504009.1"/>
    </source>
</evidence>
<feature type="coiled-coil region" evidence="1">
    <location>
        <begin position="205"/>
        <end position="232"/>
    </location>
</feature>
<feature type="domain" description="SKICH" evidence="3">
    <location>
        <begin position="18"/>
        <end position="120"/>
    </location>
</feature>
<dbReference type="AlphaFoldDB" id="A0AAW1D5Z9"/>
<sequence>MVLFEPIPDEEKQILDLVKFEDVLITYNKNYNLVVNFTLSTGLKGSTLDWIGIFHGGWNKYESFLTFEWGIGEPVDNTGRKRRLIFYSKYLQNAKPNTPYQFVYISKHLEILGVSQFFQFIGDDSKNDSFCLNGSFLMNNHNNNIHNSTEYPENREEFLEVDNNETVSTVKRVRPSCSINLPDNWEQTFTTCWRCKSLFEMKNKHNALIEKLNLCTEQNEQLKERVSKLELALQNAWIPQTLLNPWNEDKEKTEYKNFVSVMTDSVGTKSFETGDHWGEQKALVKCAEIFPPTFEFMNEGTSKELLLKAIIGNQEHHIRELHKKIAEMNRIIFPAIPTSLTNTEVVTLVKAKEKLIPELVKLKGSEDEENIDDNLDQNMNIKGNRNVENQGAAGDNSVGAGRNEQISLD</sequence>
<dbReference type="InterPro" id="IPR041611">
    <property type="entry name" value="SKICH"/>
</dbReference>
<protein>
    <recommendedName>
        <fullName evidence="3">SKICH domain-containing protein</fullName>
    </recommendedName>
</protein>
<proteinExistence type="predicted"/>
<evidence type="ECO:0000259" key="3">
    <source>
        <dbReference type="Pfam" id="PF17751"/>
    </source>
</evidence>
<accession>A0AAW1D5Z9</accession>
<evidence type="ECO:0000256" key="1">
    <source>
        <dbReference type="SAM" id="Coils"/>
    </source>
</evidence>
<keyword evidence="1" id="KW-0175">Coiled coil</keyword>
<feature type="region of interest" description="Disordered" evidence="2">
    <location>
        <begin position="370"/>
        <end position="409"/>
    </location>
</feature>
<keyword evidence="5" id="KW-1185">Reference proteome</keyword>
<reference evidence="4 5" key="1">
    <citation type="submission" date="2022-12" db="EMBL/GenBank/DDBJ databases">
        <title>Chromosome-level genome assembly of true bugs.</title>
        <authorList>
            <person name="Ma L."/>
            <person name="Li H."/>
        </authorList>
    </citation>
    <scope>NUCLEOTIDE SEQUENCE [LARGE SCALE GENOMIC DNA]</scope>
    <source>
        <strain evidence="4">Lab_2022b</strain>
    </source>
</reference>
<name>A0AAW1D5Z9_9HEMI</name>
<feature type="compositionally biased region" description="Polar residues" evidence="2">
    <location>
        <begin position="376"/>
        <end position="389"/>
    </location>
</feature>
<organism evidence="4 5">
    <name type="scientific">Rhynocoris fuscipes</name>
    <dbReference type="NCBI Taxonomy" id="488301"/>
    <lineage>
        <taxon>Eukaryota</taxon>
        <taxon>Metazoa</taxon>
        <taxon>Ecdysozoa</taxon>
        <taxon>Arthropoda</taxon>
        <taxon>Hexapoda</taxon>
        <taxon>Insecta</taxon>
        <taxon>Pterygota</taxon>
        <taxon>Neoptera</taxon>
        <taxon>Paraneoptera</taxon>
        <taxon>Hemiptera</taxon>
        <taxon>Heteroptera</taxon>
        <taxon>Panheteroptera</taxon>
        <taxon>Cimicomorpha</taxon>
        <taxon>Reduviidae</taxon>
        <taxon>Harpactorinae</taxon>
        <taxon>Harpactorini</taxon>
        <taxon>Rhynocoris</taxon>
    </lineage>
</organism>
<comment type="caution">
    <text evidence="4">The sequence shown here is derived from an EMBL/GenBank/DDBJ whole genome shotgun (WGS) entry which is preliminary data.</text>
</comment>
<evidence type="ECO:0000313" key="5">
    <source>
        <dbReference type="Proteomes" id="UP001461498"/>
    </source>
</evidence>
<evidence type="ECO:0000256" key="2">
    <source>
        <dbReference type="SAM" id="MobiDB-lite"/>
    </source>
</evidence>
<gene>
    <name evidence="4" type="ORF">O3M35_010453</name>
</gene>